<dbReference type="RefSeq" id="WP_123380265.1">
    <property type="nucleotide sequence ID" value="NZ_RJKN01000005.1"/>
</dbReference>
<feature type="domain" description="ATP-grasp" evidence="2">
    <location>
        <begin position="131"/>
        <end position="340"/>
    </location>
</feature>
<keyword evidence="4" id="KW-1185">Reference proteome</keyword>
<name>A0A3N1HK30_9ACTN</name>
<reference evidence="3 4" key="1">
    <citation type="journal article" date="2015" name="Stand. Genomic Sci.">
        <title>Genomic Encyclopedia of Bacterial and Archaeal Type Strains, Phase III: the genomes of soil and plant-associated and newly described type strains.</title>
        <authorList>
            <person name="Whitman W.B."/>
            <person name="Woyke T."/>
            <person name="Klenk H.P."/>
            <person name="Zhou Y."/>
            <person name="Lilburn T.G."/>
            <person name="Beck B.J."/>
            <person name="De Vos P."/>
            <person name="Vandamme P."/>
            <person name="Eisen J.A."/>
            <person name="Garrity G."/>
            <person name="Hugenholtz P."/>
            <person name="Kyrpides N.C."/>
        </authorList>
    </citation>
    <scope>NUCLEOTIDE SEQUENCE [LARGE SCALE GENOMIC DNA]</scope>
    <source>
        <strain evidence="3 4">CECT 7306</strain>
    </source>
</reference>
<dbReference type="PROSITE" id="PS50975">
    <property type="entry name" value="ATP_GRASP"/>
    <property type="match status" value="1"/>
</dbReference>
<dbReference type="Proteomes" id="UP000276232">
    <property type="component" value="Unassembled WGS sequence"/>
</dbReference>
<dbReference type="GO" id="GO:0016874">
    <property type="term" value="F:ligase activity"/>
    <property type="evidence" value="ECO:0007669"/>
    <property type="project" value="UniProtKB-KW"/>
</dbReference>
<organism evidence="3 4">
    <name type="scientific">Pseudokineococcus lusitanus</name>
    <dbReference type="NCBI Taxonomy" id="763993"/>
    <lineage>
        <taxon>Bacteria</taxon>
        <taxon>Bacillati</taxon>
        <taxon>Actinomycetota</taxon>
        <taxon>Actinomycetes</taxon>
        <taxon>Kineosporiales</taxon>
        <taxon>Kineosporiaceae</taxon>
        <taxon>Pseudokineococcus</taxon>
    </lineage>
</organism>
<evidence type="ECO:0000313" key="3">
    <source>
        <dbReference type="EMBL" id="ROP42888.1"/>
    </source>
</evidence>
<evidence type="ECO:0000256" key="1">
    <source>
        <dbReference type="PROSITE-ProRule" id="PRU00409"/>
    </source>
</evidence>
<evidence type="ECO:0000313" key="4">
    <source>
        <dbReference type="Proteomes" id="UP000276232"/>
    </source>
</evidence>
<dbReference type="InParanoid" id="A0A3N1HK30"/>
<keyword evidence="3" id="KW-0436">Ligase</keyword>
<dbReference type="GO" id="GO:0046872">
    <property type="term" value="F:metal ion binding"/>
    <property type="evidence" value="ECO:0007669"/>
    <property type="project" value="InterPro"/>
</dbReference>
<dbReference type="InterPro" id="IPR005479">
    <property type="entry name" value="CPAse_ATP-bd"/>
</dbReference>
<comment type="caution">
    <text evidence="3">The sequence shown here is derived from an EMBL/GenBank/DDBJ whole genome shotgun (WGS) entry which is preliminary data.</text>
</comment>
<proteinExistence type="predicted"/>
<dbReference type="GO" id="GO:0005524">
    <property type="term" value="F:ATP binding"/>
    <property type="evidence" value="ECO:0007669"/>
    <property type="project" value="UniProtKB-UniRule"/>
</dbReference>
<dbReference type="AlphaFoldDB" id="A0A3N1HK30"/>
<dbReference type="Pfam" id="PF02786">
    <property type="entry name" value="CPSase_L_D2"/>
    <property type="match status" value="1"/>
</dbReference>
<evidence type="ECO:0000259" key="2">
    <source>
        <dbReference type="PROSITE" id="PS50975"/>
    </source>
</evidence>
<gene>
    <name evidence="3" type="ORF">EDC03_2176</name>
</gene>
<sequence>MRRPPTPTSSTPPVQPVVLGGDIGAYSLARAAHEAYGVRTVVVSTAATGPVRHSRIIDHVVEPAAADPAVTVEVLRRVADAHDGAPLLLLGSADRAVRLLVEQRAHLEDRFVLPYVQRDLLDRMTDKERFGAVCAELGVASPRTAVVDVPRDARANGGGGGAARAAEQGLRYPVIAKAASTTAYAEVSFPGKQKVFTVRDAAALDDLVDTLARAGYPGTFLVQDLVPGDDSGMRILTCYSDREARVRFSAFGRVLLEEHTPGALGNPAGIITGRNTEVSEQARRLLEHVGWTGYANFDIKVDPRDGRHVFFELNPRLGRSNYYVTTGGQNPLELYVREHLQGLDPLPPGADPEPDAERLYTVLPPALLLRYVADPAVRREVKGLVRAGRASDPLRYGPERDPRRLGYVAAAHLNQVRKFRRHYPLETARAARAEADRLVARSRR</sequence>
<dbReference type="Gene3D" id="3.30.470.20">
    <property type="entry name" value="ATP-grasp fold, B domain"/>
    <property type="match status" value="1"/>
</dbReference>
<dbReference type="SUPFAM" id="SSF56059">
    <property type="entry name" value="Glutathione synthetase ATP-binding domain-like"/>
    <property type="match status" value="1"/>
</dbReference>
<keyword evidence="1" id="KW-0067">ATP-binding</keyword>
<dbReference type="EMBL" id="RJKN01000005">
    <property type="protein sequence ID" value="ROP42888.1"/>
    <property type="molecule type" value="Genomic_DNA"/>
</dbReference>
<protein>
    <submittedName>
        <fullName evidence="3">D-aspartate ligase</fullName>
    </submittedName>
</protein>
<accession>A0A3N1HK30</accession>
<dbReference type="OrthoDB" id="5420347at2"/>
<dbReference type="InterPro" id="IPR011761">
    <property type="entry name" value="ATP-grasp"/>
</dbReference>
<keyword evidence="1" id="KW-0547">Nucleotide-binding</keyword>